<protein>
    <submittedName>
        <fullName evidence="2">Uncharacterized protein</fullName>
    </submittedName>
</protein>
<accession>A0A8J3C2R4</accession>
<dbReference type="AlphaFoldDB" id="A0A8J3C2R4"/>
<proteinExistence type="predicted"/>
<sequence length="290" mass="27480">MAGDIASAARRRRLAAYLAVHLVVTGMASTALQLGLAGPARADTSAATATAATVTLAGGSVVDSGSATASNDGTQGTVVDGQQPLLSVLGAESPITAGVLVQNAVALDDGTSAACAGIVGSTGLVSIGAGGVCSVTTGGSPAQITLAATTVLKADAIVASCTASSDGPTTSTSVQVINGKVYTLGIPVATIASSPGPNSGLTVPGIATLALHSTTVPAGAGSIRARAMEISLLSSTVAVVVGAAGCGPNAVVVPTPAAPAAGMVILAMLAAGAGGAALIVGRLRRRGRPR</sequence>
<evidence type="ECO:0000313" key="2">
    <source>
        <dbReference type="EMBL" id="GGL06981.1"/>
    </source>
</evidence>
<evidence type="ECO:0000313" key="3">
    <source>
        <dbReference type="Proteomes" id="UP000656042"/>
    </source>
</evidence>
<keyword evidence="1" id="KW-1133">Transmembrane helix</keyword>
<reference evidence="2" key="2">
    <citation type="submission" date="2020-09" db="EMBL/GenBank/DDBJ databases">
        <authorList>
            <person name="Sun Q."/>
            <person name="Zhou Y."/>
        </authorList>
    </citation>
    <scope>NUCLEOTIDE SEQUENCE</scope>
    <source>
        <strain evidence="2">CGMCC 4.7299</strain>
    </source>
</reference>
<gene>
    <name evidence="2" type="ORF">GCM10012284_46470</name>
</gene>
<feature type="transmembrane region" description="Helical" evidence="1">
    <location>
        <begin position="260"/>
        <end position="280"/>
    </location>
</feature>
<name>A0A8J3C2R4_9ACTN</name>
<dbReference type="RefSeq" id="WP_189081407.1">
    <property type="nucleotide sequence ID" value="NZ_BMMX01000026.1"/>
</dbReference>
<reference evidence="2" key="1">
    <citation type="journal article" date="2014" name="Int. J. Syst. Evol. Microbiol.">
        <title>Complete genome sequence of Corynebacterium casei LMG S-19264T (=DSM 44701T), isolated from a smear-ripened cheese.</title>
        <authorList>
            <consortium name="US DOE Joint Genome Institute (JGI-PGF)"/>
            <person name="Walter F."/>
            <person name="Albersmeier A."/>
            <person name="Kalinowski J."/>
            <person name="Ruckert C."/>
        </authorList>
    </citation>
    <scope>NUCLEOTIDE SEQUENCE</scope>
    <source>
        <strain evidence="2">CGMCC 4.7299</strain>
    </source>
</reference>
<keyword evidence="1" id="KW-0472">Membrane</keyword>
<dbReference type="Proteomes" id="UP000656042">
    <property type="component" value="Unassembled WGS sequence"/>
</dbReference>
<comment type="caution">
    <text evidence="2">The sequence shown here is derived from an EMBL/GenBank/DDBJ whole genome shotgun (WGS) entry which is preliminary data.</text>
</comment>
<evidence type="ECO:0000256" key="1">
    <source>
        <dbReference type="SAM" id="Phobius"/>
    </source>
</evidence>
<dbReference type="EMBL" id="BMMX01000026">
    <property type="protein sequence ID" value="GGL06981.1"/>
    <property type="molecule type" value="Genomic_DNA"/>
</dbReference>
<keyword evidence="3" id="KW-1185">Reference proteome</keyword>
<organism evidence="2 3">
    <name type="scientific">Mangrovihabitans endophyticus</name>
    <dbReference type="NCBI Taxonomy" id="1751298"/>
    <lineage>
        <taxon>Bacteria</taxon>
        <taxon>Bacillati</taxon>
        <taxon>Actinomycetota</taxon>
        <taxon>Actinomycetes</taxon>
        <taxon>Micromonosporales</taxon>
        <taxon>Micromonosporaceae</taxon>
        <taxon>Mangrovihabitans</taxon>
    </lineage>
</organism>
<keyword evidence="1" id="KW-0812">Transmembrane</keyword>